<dbReference type="AlphaFoldDB" id="A0AAW9CMK7"/>
<name>A0AAW9CMK7_BURTH</name>
<proteinExistence type="predicted"/>
<protein>
    <submittedName>
        <fullName evidence="1">Uncharacterized protein</fullName>
    </submittedName>
</protein>
<organism evidence="1 2">
    <name type="scientific">Burkholderia thailandensis</name>
    <dbReference type="NCBI Taxonomy" id="57975"/>
    <lineage>
        <taxon>Bacteria</taxon>
        <taxon>Pseudomonadati</taxon>
        <taxon>Pseudomonadota</taxon>
        <taxon>Betaproteobacteria</taxon>
        <taxon>Burkholderiales</taxon>
        <taxon>Burkholderiaceae</taxon>
        <taxon>Burkholderia</taxon>
        <taxon>pseudomallei group</taxon>
    </lineage>
</organism>
<sequence>MTVDRVNIDHDYHRRIAPQRIVSTCNLPPNDNVIASTPFQKLHVRWKVVMQYEIQPLRLARHVDLLEEGWLNRSKMFKS</sequence>
<evidence type="ECO:0000313" key="2">
    <source>
        <dbReference type="Proteomes" id="UP001272137"/>
    </source>
</evidence>
<comment type="caution">
    <text evidence="1">The sequence shown here is derived from an EMBL/GenBank/DDBJ whole genome shotgun (WGS) entry which is preliminary data.</text>
</comment>
<reference evidence="1" key="1">
    <citation type="submission" date="2018-08" db="EMBL/GenBank/DDBJ databases">
        <title>Identification of Burkholderia cepacia strains that express a Burkholderia pseudomallei-like capsular polysaccharide.</title>
        <authorList>
            <person name="Burtnick M.N."/>
            <person name="Vongsouvath M."/>
            <person name="Newton P."/>
            <person name="Wuthiekanun V."/>
            <person name="Limmathurotsakul D."/>
            <person name="Brett P.J."/>
            <person name="Chantratita N."/>
            <person name="Dance D.A."/>
        </authorList>
    </citation>
    <scope>NUCLEOTIDE SEQUENCE</scope>
    <source>
        <strain evidence="1">SBXCC001</strain>
    </source>
</reference>
<dbReference type="EMBL" id="QXCT01000001">
    <property type="protein sequence ID" value="MDW9251885.1"/>
    <property type="molecule type" value="Genomic_DNA"/>
</dbReference>
<accession>A0AAW9CMK7</accession>
<evidence type="ECO:0000313" key="1">
    <source>
        <dbReference type="EMBL" id="MDW9251885.1"/>
    </source>
</evidence>
<dbReference type="Proteomes" id="UP001272137">
    <property type="component" value="Unassembled WGS sequence"/>
</dbReference>
<gene>
    <name evidence="1" type="ORF">C7S16_5156</name>
</gene>